<keyword evidence="11" id="KW-0479">Metal-binding</keyword>
<keyword evidence="9 11" id="KW-0482">Metalloprotease</keyword>
<name>A0AA37T5X3_9GAMM</name>
<feature type="domain" description="PDZ" evidence="12">
    <location>
        <begin position="105"/>
        <end position="185"/>
    </location>
</feature>
<dbReference type="Gene3D" id="2.30.42.10">
    <property type="match status" value="2"/>
</dbReference>
<dbReference type="InterPro" id="IPR004387">
    <property type="entry name" value="Pept_M50_Zn"/>
</dbReference>
<dbReference type="PANTHER" id="PTHR42837">
    <property type="entry name" value="REGULATOR OF SIGMA-E PROTEASE RSEP"/>
    <property type="match status" value="1"/>
</dbReference>
<evidence type="ECO:0000256" key="2">
    <source>
        <dbReference type="ARBA" id="ARBA00004141"/>
    </source>
</evidence>
<dbReference type="AlphaFoldDB" id="A0AA37T5X3"/>
<dbReference type="SMART" id="SM00228">
    <property type="entry name" value="PDZ"/>
    <property type="match status" value="2"/>
</dbReference>
<dbReference type="SUPFAM" id="SSF50156">
    <property type="entry name" value="PDZ domain-like"/>
    <property type="match status" value="2"/>
</dbReference>
<evidence type="ECO:0000256" key="7">
    <source>
        <dbReference type="ARBA" id="ARBA00022833"/>
    </source>
</evidence>
<reference evidence="13 14" key="1">
    <citation type="journal article" date="2014" name="Int. J. Syst. Evol. Microbiol.">
        <title>Complete genome sequence of Corynebacterium casei LMG S-19264T (=DSM 44701T), isolated from a smear-ripened cheese.</title>
        <authorList>
            <consortium name="US DOE Joint Genome Institute (JGI-PGF)"/>
            <person name="Walter F."/>
            <person name="Albersmeier A."/>
            <person name="Kalinowski J."/>
            <person name="Ruckert C."/>
        </authorList>
    </citation>
    <scope>NUCLEOTIDE SEQUENCE [LARGE SCALE GENOMIC DNA]</scope>
    <source>
        <strain evidence="13 14">NBRC 110095</strain>
    </source>
</reference>
<dbReference type="Pfam" id="PF02163">
    <property type="entry name" value="Peptidase_M50"/>
    <property type="match status" value="1"/>
</dbReference>
<evidence type="ECO:0000256" key="4">
    <source>
        <dbReference type="ARBA" id="ARBA00022670"/>
    </source>
</evidence>
<evidence type="ECO:0000256" key="3">
    <source>
        <dbReference type="ARBA" id="ARBA00007931"/>
    </source>
</evidence>
<keyword evidence="4" id="KW-0645">Protease</keyword>
<evidence type="ECO:0000256" key="5">
    <source>
        <dbReference type="ARBA" id="ARBA00022692"/>
    </source>
</evidence>
<sequence length="450" mass="49975">MIVFTILWFLVALGILVTFHEFGHFYIARRCGVKVIRFSVGFGKPLLSWYDRHGTQFSLAAIPLGGYVKMLDEREGPVPDDQLEYAFTRKSVWQRIAIVAAGPVANFILAIVFYWAVFLPAGTDVIPVIDRVFPDSVAEQAGLESGQEILSVDGVKTPTWQRLNQQLLTRLGESGQITFTTKYPDSDLTYTSSASLDDWLKGVDEPNPLEGLGVELYRPKVEPKIQKFTDNSSAKLAGLVAGDVITHVDGIVLEDWNHLVSYVSERPGQTIMFSYERDGAAADMEIVPAAEELESGEVLGRIGIYPVVTTWPEHMLREYRYSIFEAMARAGERTWDTAMFVLMSIKKLIVGEISTKNLSGPITIAKVAGDSAEAGWIYYVEFLALLSVSLGVFNLLPIPVLDGGHLLYYTIEAIKGGPVPERIQMIGYQLGLFLVASIMILAFYNDIMRL</sequence>
<comment type="caution">
    <text evidence="13">The sequence shown here is derived from an EMBL/GenBank/DDBJ whole genome shotgun (WGS) entry which is preliminary data.</text>
</comment>
<keyword evidence="14" id="KW-1185">Reference proteome</keyword>
<evidence type="ECO:0000313" key="13">
    <source>
        <dbReference type="EMBL" id="GLS27998.1"/>
    </source>
</evidence>
<keyword evidence="8 11" id="KW-1133">Transmembrane helix</keyword>
<evidence type="ECO:0000256" key="9">
    <source>
        <dbReference type="ARBA" id="ARBA00023049"/>
    </source>
</evidence>
<keyword evidence="10 11" id="KW-0472">Membrane</keyword>
<accession>A0AA37T5X3</accession>
<dbReference type="RefSeq" id="WP_232592127.1">
    <property type="nucleotide sequence ID" value="NZ_BSPD01000095.1"/>
</dbReference>
<evidence type="ECO:0000313" key="14">
    <source>
        <dbReference type="Proteomes" id="UP001156870"/>
    </source>
</evidence>
<proteinExistence type="inferred from homology"/>
<protein>
    <recommendedName>
        <fullName evidence="11">Zinc metalloprotease</fullName>
        <ecNumber evidence="11">3.4.24.-</ecNumber>
    </recommendedName>
</protein>
<dbReference type="InterPro" id="IPR001478">
    <property type="entry name" value="PDZ"/>
</dbReference>
<comment type="cofactor">
    <cofactor evidence="1 11">
        <name>Zn(2+)</name>
        <dbReference type="ChEBI" id="CHEBI:29105"/>
    </cofactor>
</comment>
<gene>
    <name evidence="13" type="ORF">GCM10007877_37170</name>
</gene>
<feature type="domain" description="PDZ" evidence="12">
    <location>
        <begin position="210"/>
        <end position="279"/>
    </location>
</feature>
<dbReference type="InterPro" id="IPR008915">
    <property type="entry name" value="Peptidase_M50"/>
</dbReference>
<keyword evidence="5 11" id="KW-0812">Transmembrane</keyword>
<dbReference type="EC" id="3.4.24.-" evidence="11"/>
<dbReference type="Proteomes" id="UP001156870">
    <property type="component" value="Unassembled WGS sequence"/>
</dbReference>
<evidence type="ECO:0000259" key="12">
    <source>
        <dbReference type="SMART" id="SM00228"/>
    </source>
</evidence>
<dbReference type="InterPro" id="IPR036034">
    <property type="entry name" value="PDZ_sf"/>
</dbReference>
<dbReference type="EMBL" id="BSPD01000095">
    <property type="protein sequence ID" value="GLS27998.1"/>
    <property type="molecule type" value="Genomic_DNA"/>
</dbReference>
<dbReference type="GO" id="GO:0016020">
    <property type="term" value="C:membrane"/>
    <property type="evidence" value="ECO:0007669"/>
    <property type="project" value="UniProtKB-SubCell"/>
</dbReference>
<evidence type="ECO:0000256" key="1">
    <source>
        <dbReference type="ARBA" id="ARBA00001947"/>
    </source>
</evidence>
<comment type="subcellular location">
    <subcellularLocation>
        <location evidence="2">Membrane</location>
        <topology evidence="2">Multi-pass membrane protein</topology>
    </subcellularLocation>
</comment>
<evidence type="ECO:0000256" key="11">
    <source>
        <dbReference type="RuleBase" id="RU362031"/>
    </source>
</evidence>
<dbReference type="NCBIfam" id="TIGR00054">
    <property type="entry name" value="RIP metalloprotease RseP"/>
    <property type="match status" value="1"/>
</dbReference>
<dbReference type="CDD" id="cd06163">
    <property type="entry name" value="S2P-M50_PDZ_RseP-like"/>
    <property type="match status" value="2"/>
</dbReference>
<dbReference type="GO" id="GO:0004222">
    <property type="term" value="F:metalloendopeptidase activity"/>
    <property type="evidence" value="ECO:0007669"/>
    <property type="project" value="InterPro"/>
</dbReference>
<dbReference type="GO" id="GO:0006508">
    <property type="term" value="P:proteolysis"/>
    <property type="evidence" value="ECO:0007669"/>
    <property type="project" value="UniProtKB-KW"/>
</dbReference>
<evidence type="ECO:0000256" key="6">
    <source>
        <dbReference type="ARBA" id="ARBA00022801"/>
    </source>
</evidence>
<comment type="similarity">
    <text evidence="3 11">Belongs to the peptidase M50B family.</text>
</comment>
<dbReference type="PANTHER" id="PTHR42837:SF2">
    <property type="entry name" value="MEMBRANE METALLOPROTEASE ARASP2, CHLOROPLASTIC-RELATED"/>
    <property type="match status" value="1"/>
</dbReference>
<dbReference type="GO" id="GO:0046872">
    <property type="term" value="F:metal ion binding"/>
    <property type="evidence" value="ECO:0007669"/>
    <property type="project" value="UniProtKB-KW"/>
</dbReference>
<feature type="transmembrane region" description="Helical" evidence="11">
    <location>
        <begin position="425"/>
        <end position="444"/>
    </location>
</feature>
<keyword evidence="7 11" id="KW-0862">Zinc</keyword>
<evidence type="ECO:0000256" key="10">
    <source>
        <dbReference type="ARBA" id="ARBA00023136"/>
    </source>
</evidence>
<organism evidence="13 14">
    <name type="scientific">Marinibactrum halimedae</name>
    <dbReference type="NCBI Taxonomy" id="1444977"/>
    <lineage>
        <taxon>Bacteria</taxon>
        <taxon>Pseudomonadati</taxon>
        <taxon>Pseudomonadota</taxon>
        <taxon>Gammaproteobacteria</taxon>
        <taxon>Cellvibrionales</taxon>
        <taxon>Cellvibrionaceae</taxon>
        <taxon>Marinibactrum</taxon>
    </lineage>
</organism>
<feature type="transmembrane region" description="Helical" evidence="11">
    <location>
        <begin position="6"/>
        <end position="27"/>
    </location>
</feature>
<dbReference type="CDD" id="cd23081">
    <property type="entry name" value="cpPDZ_EcRseP-like"/>
    <property type="match status" value="1"/>
</dbReference>
<feature type="transmembrane region" description="Helical" evidence="11">
    <location>
        <begin position="96"/>
        <end position="117"/>
    </location>
</feature>
<keyword evidence="6 11" id="KW-0378">Hydrolase</keyword>
<evidence type="ECO:0000256" key="8">
    <source>
        <dbReference type="ARBA" id="ARBA00022989"/>
    </source>
</evidence>